<dbReference type="GO" id="GO:0004518">
    <property type="term" value="F:nuclease activity"/>
    <property type="evidence" value="ECO:0007669"/>
    <property type="project" value="UniProtKB-KW"/>
</dbReference>
<comment type="caution">
    <text evidence="7">The sequence shown here is derived from an EMBL/GenBank/DDBJ whole genome shotgun (WGS) entry which is preliminary data.</text>
</comment>
<protein>
    <submittedName>
        <fullName evidence="7">PIN domain-containing protein</fullName>
    </submittedName>
</protein>
<keyword evidence="1" id="KW-0540">Nuclease</keyword>
<dbReference type="Proteomes" id="UP000292695">
    <property type="component" value="Unassembled WGS sequence"/>
</dbReference>
<gene>
    <name evidence="7" type="ORF">E0H50_41715</name>
</gene>
<evidence type="ECO:0000259" key="6">
    <source>
        <dbReference type="Pfam" id="PF26343"/>
    </source>
</evidence>
<feature type="domain" description="VapC50 C-terminal" evidence="6">
    <location>
        <begin position="134"/>
        <end position="185"/>
    </location>
</feature>
<dbReference type="Pfam" id="PF13470">
    <property type="entry name" value="PIN_3"/>
    <property type="match status" value="1"/>
</dbReference>
<dbReference type="GO" id="GO:0046872">
    <property type="term" value="F:metal ion binding"/>
    <property type="evidence" value="ECO:0007669"/>
    <property type="project" value="UniProtKB-KW"/>
</dbReference>
<proteinExistence type="predicted"/>
<reference evidence="7 8" key="1">
    <citation type="submission" date="2019-02" db="EMBL/GenBank/DDBJ databases">
        <title>Kribbella capetownensis sp. nov. and Kribbella speibonae sp. nov., isolated from soil.</title>
        <authorList>
            <person name="Curtis S.M."/>
            <person name="Norton I."/>
            <person name="Everest G.J."/>
            <person name="Meyers P.R."/>
        </authorList>
    </citation>
    <scope>NUCLEOTIDE SEQUENCE [LARGE SCALE GENOMIC DNA]</scope>
    <source>
        <strain evidence="7 8">DSM 27082</strain>
    </source>
</reference>
<accession>A0A4R0HZK6</accession>
<dbReference type="OrthoDB" id="113459at2"/>
<keyword evidence="2" id="KW-0479">Metal-binding</keyword>
<dbReference type="Pfam" id="PF26343">
    <property type="entry name" value="VapC50_C"/>
    <property type="match status" value="1"/>
</dbReference>
<dbReference type="AlphaFoldDB" id="A0A4R0HZK6"/>
<feature type="domain" description="PIN" evidence="5">
    <location>
        <begin position="5"/>
        <end position="117"/>
    </location>
</feature>
<evidence type="ECO:0000313" key="7">
    <source>
        <dbReference type="EMBL" id="TCC15676.1"/>
    </source>
</evidence>
<evidence type="ECO:0000256" key="2">
    <source>
        <dbReference type="ARBA" id="ARBA00022723"/>
    </source>
</evidence>
<dbReference type="InterPro" id="IPR002716">
    <property type="entry name" value="PIN_dom"/>
</dbReference>
<evidence type="ECO:0000313" key="8">
    <source>
        <dbReference type="Proteomes" id="UP000292695"/>
    </source>
</evidence>
<evidence type="ECO:0000256" key="1">
    <source>
        <dbReference type="ARBA" id="ARBA00022722"/>
    </source>
</evidence>
<dbReference type="EMBL" id="SJKA01000032">
    <property type="protein sequence ID" value="TCC15676.1"/>
    <property type="molecule type" value="Genomic_DNA"/>
</dbReference>
<dbReference type="InterPro" id="IPR058652">
    <property type="entry name" value="VapC50_C"/>
</dbReference>
<organism evidence="7 8">
    <name type="scientific">Kribbella sindirgiensis</name>
    <dbReference type="NCBI Taxonomy" id="1124744"/>
    <lineage>
        <taxon>Bacteria</taxon>
        <taxon>Bacillati</taxon>
        <taxon>Actinomycetota</taxon>
        <taxon>Actinomycetes</taxon>
        <taxon>Propionibacteriales</taxon>
        <taxon>Kribbellaceae</taxon>
        <taxon>Kribbella</taxon>
    </lineage>
</organism>
<keyword evidence="4" id="KW-0460">Magnesium</keyword>
<evidence type="ECO:0000256" key="3">
    <source>
        <dbReference type="ARBA" id="ARBA00022801"/>
    </source>
</evidence>
<evidence type="ECO:0000256" key="4">
    <source>
        <dbReference type="ARBA" id="ARBA00022842"/>
    </source>
</evidence>
<keyword evidence="3" id="KW-0378">Hydrolase</keyword>
<dbReference type="RefSeq" id="WP_131296765.1">
    <property type="nucleotide sequence ID" value="NZ_SJKA01000032.1"/>
</dbReference>
<dbReference type="GO" id="GO:0016787">
    <property type="term" value="F:hydrolase activity"/>
    <property type="evidence" value="ECO:0007669"/>
    <property type="project" value="UniProtKB-KW"/>
</dbReference>
<sequence length="191" mass="21410">MFTALLDTCVLWPSRQRDFLLSLAVENLYRPLWSSAILDELHYHEIEKLAEDRGFARAEAQRRAAHLIEQMRSNFDDAEVPNWEPYEGTFGLPDPDDEHVVAAAVAGHAGAIVTVNLKDFPQDKIPHGIEIAVPSEFAANTVAVSPQAALEAVVKLTQRRQNPPISIDDFLTTLRDLYGMHEAVELIQDVR</sequence>
<keyword evidence="8" id="KW-1185">Reference proteome</keyword>
<name>A0A4R0HZK6_9ACTN</name>
<evidence type="ECO:0000259" key="5">
    <source>
        <dbReference type="Pfam" id="PF13470"/>
    </source>
</evidence>